<dbReference type="PANTHER" id="PTHR30255:SF2">
    <property type="entry name" value="SINGLE-STRANDED-DNA-SPECIFIC EXONUCLEASE RECJ"/>
    <property type="match status" value="1"/>
</dbReference>
<dbReference type="AlphaFoldDB" id="A0A0G1GUG2"/>
<comment type="caution">
    <text evidence="9">The sequence shown here is derived from an EMBL/GenBank/DDBJ whole genome shotgun (WGS) entry which is preliminary data.</text>
</comment>
<keyword evidence="4" id="KW-0378">Hydrolase</keyword>
<dbReference type="Pfam" id="PF17768">
    <property type="entry name" value="RecJ_OB"/>
    <property type="match status" value="2"/>
</dbReference>
<dbReference type="EMBL" id="LCHM01000007">
    <property type="protein sequence ID" value="KKT38716.1"/>
    <property type="molecule type" value="Genomic_DNA"/>
</dbReference>
<evidence type="ECO:0000256" key="1">
    <source>
        <dbReference type="ARBA" id="ARBA00005915"/>
    </source>
</evidence>
<evidence type="ECO:0000256" key="5">
    <source>
        <dbReference type="ARBA" id="ARBA00022839"/>
    </source>
</evidence>
<evidence type="ECO:0000256" key="4">
    <source>
        <dbReference type="ARBA" id="ARBA00022801"/>
    </source>
</evidence>
<dbReference type="PANTHER" id="PTHR30255">
    <property type="entry name" value="SINGLE-STRANDED-DNA-SPECIFIC EXONUCLEASE RECJ"/>
    <property type="match status" value="1"/>
</dbReference>
<keyword evidence="3" id="KW-0540">Nuclease</keyword>
<feature type="domain" description="RecJ OB" evidence="8">
    <location>
        <begin position="526"/>
        <end position="575"/>
    </location>
</feature>
<dbReference type="GO" id="GO:0006281">
    <property type="term" value="P:DNA repair"/>
    <property type="evidence" value="ECO:0007669"/>
    <property type="project" value="InterPro"/>
</dbReference>
<accession>A0A0G1GUG2</accession>
<dbReference type="InterPro" id="IPR004610">
    <property type="entry name" value="RecJ"/>
</dbReference>
<keyword evidence="5 9" id="KW-0269">Exonuclease</keyword>
<evidence type="ECO:0000259" key="6">
    <source>
        <dbReference type="Pfam" id="PF01368"/>
    </source>
</evidence>
<dbReference type="Pfam" id="PF02272">
    <property type="entry name" value="DHHA1"/>
    <property type="match status" value="1"/>
</dbReference>
<dbReference type="NCBIfam" id="TIGR00644">
    <property type="entry name" value="recJ"/>
    <property type="match status" value="1"/>
</dbReference>
<dbReference type="InterPro" id="IPR003156">
    <property type="entry name" value="DHHA1_dom"/>
</dbReference>
<evidence type="ECO:0000259" key="8">
    <source>
        <dbReference type="Pfam" id="PF17768"/>
    </source>
</evidence>
<evidence type="ECO:0000256" key="3">
    <source>
        <dbReference type="ARBA" id="ARBA00022722"/>
    </source>
</evidence>
<dbReference type="InterPro" id="IPR001667">
    <property type="entry name" value="DDH_dom"/>
</dbReference>
<dbReference type="Gene3D" id="2.40.50.460">
    <property type="match status" value="1"/>
</dbReference>
<gene>
    <name evidence="9" type="ORF">UW22_C0007G0019</name>
</gene>
<dbReference type="GO" id="GO:0003676">
    <property type="term" value="F:nucleic acid binding"/>
    <property type="evidence" value="ECO:0007669"/>
    <property type="project" value="InterPro"/>
</dbReference>
<evidence type="ECO:0000256" key="2">
    <source>
        <dbReference type="ARBA" id="ARBA00019841"/>
    </source>
</evidence>
<feature type="domain" description="DHHA1" evidence="7">
    <location>
        <begin position="344"/>
        <end position="436"/>
    </location>
</feature>
<dbReference type="InterPro" id="IPR041122">
    <property type="entry name" value="RecJ_OB"/>
</dbReference>
<reference evidence="9 10" key="1">
    <citation type="journal article" date="2015" name="Nature">
        <title>rRNA introns, odd ribosomes, and small enigmatic genomes across a large radiation of phyla.</title>
        <authorList>
            <person name="Brown C.T."/>
            <person name="Hug L.A."/>
            <person name="Thomas B.C."/>
            <person name="Sharon I."/>
            <person name="Castelle C.J."/>
            <person name="Singh A."/>
            <person name="Wilkins M.J."/>
            <person name="Williams K.H."/>
            <person name="Banfield J.F."/>
        </authorList>
    </citation>
    <scope>NUCLEOTIDE SEQUENCE [LARGE SCALE GENOMIC DNA]</scope>
</reference>
<dbReference type="Gene3D" id="3.90.1640.30">
    <property type="match status" value="1"/>
</dbReference>
<dbReference type="SUPFAM" id="SSF64182">
    <property type="entry name" value="DHH phosphoesterases"/>
    <property type="match status" value="1"/>
</dbReference>
<sequence>MKKWNDEDILITILRNRGISSKKDIEAFLHPKHPDQLSLADVSLDEKSMKKAITRILKAIKTKESIVVYTDYDADGLTGGAIVWETVYKLGGRIMPYVPHRVEEGYGLTEKGIDAVLKNFHPTLLITVDHGITAFKEIEYAESKGMDVIVTDHHMKPKKLPDALIIHTTKLSGAGVAFFLAKELITRVIAIRQPAEKQSLQLNNVPMQQFLYELLPLAAIGTIADMMPLLGTNRSIAKYGLEELRKTNRVGLLSLMEEAGVRKDQLTAYSISHMLAPRLNAMGRMEHALDGLRLLCTNSREKAVQLASKLGLTNRERQQLTLDTTIHAKEYVQREYGETIKKKLLFVAHQSYSQGIIGLVAGKLVETYYLPSIVVSIGEDISKASARSIKGFDVVEAIRSFSHLLVDVGGHPLAAGFTVKTEKLQELQEQLEKLAQKEITDAMLKRPVPIDLELPLGEVTEELYEQLQQLQPFGFGNPDPVFLSKGVKVMDFRKIGLDGKHLKFRISSNNRATRFDSKFSARRVKQCNNATFDAVFFNHASFSDDLKPDQPVDIAYTIDLNEWNGNRQLQLKVKDIQ</sequence>
<evidence type="ECO:0000313" key="9">
    <source>
        <dbReference type="EMBL" id="KKT38716.1"/>
    </source>
</evidence>
<evidence type="ECO:0000313" key="10">
    <source>
        <dbReference type="Proteomes" id="UP000034617"/>
    </source>
</evidence>
<dbReference type="GO" id="GO:0006310">
    <property type="term" value="P:DNA recombination"/>
    <property type="evidence" value="ECO:0007669"/>
    <property type="project" value="InterPro"/>
</dbReference>
<protein>
    <recommendedName>
        <fullName evidence="2">Single-stranded-DNA-specific exonuclease RecJ</fullName>
    </recommendedName>
</protein>
<organism evidence="9 10">
    <name type="scientific">Candidatus Gottesmanbacteria bacterium GW2011_GWB1_44_11c</name>
    <dbReference type="NCBI Taxonomy" id="1618447"/>
    <lineage>
        <taxon>Bacteria</taxon>
        <taxon>Candidatus Gottesmaniibacteriota</taxon>
    </lineage>
</organism>
<dbReference type="GO" id="GO:0008409">
    <property type="term" value="F:5'-3' exonuclease activity"/>
    <property type="evidence" value="ECO:0007669"/>
    <property type="project" value="InterPro"/>
</dbReference>
<evidence type="ECO:0000259" key="7">
    <source>
        <dbReference type="Pfam" id="PF02272"/>
    </source>
</evidence>
<name>A0A0G1GUG2_9BACT</name>
<dbReference type="InterPro" id="IPR051673">
    <property type="entry name" value="SSDNA_exonuclease_RecJ"/>
</dbReference>
<proteinExistence type="inferred from homology"/>
<dbReference type="Proteomes" id="UP000034617">
    <property type="component" value="Unassembled WGS sequence"/>
</dbReference>
<feature type="domain" description="DDH" evidence="6">
    <location>
        <begin position="65"/>
        <end position="189"/>
    </location>
</feature>
<dbReference type="PATRIC" id="fig|1618447.3.peg.301"/>
<dbReference type="Pfam" id="PF01368">
    <property type="entry name" value="DHH"/>
    <property type="match status" value="1"/>
</dbReference>
<feature type="domain" description="RecJ OB" evidence="8">
    <location>
        <begin position="450"/>
        <end position="511"/>
    </location>
</feature>
<comment type="similarity">
    <text evidence="1">Belongs to the RecJ family.</text>
</comment>
<dbReference type="InterPro" id="IPR038763">
    <property type="entry name" value="DHH_sf"/>
</dbReference>